<dbReference type="RefSeq" id="WP_045955100.1">
    <property type="nucleotide sequence ID" value="NZ_JXXV01000014.1"/>
</dbReference>
<dbReference type="EMBL" id="JXXV01000014">
    <property type="protein sequence ID" value="KJY83624.1"/>
    <property type="molecule type" value="Genomic_DNA"/>
</dbReference>
<dbReference type="PANTHER" id="PTHR35272:SF3">
    <property type="entry name" value="THIOL:DISULFIDE INTERCHANGE PROTEIN DSBC"/>
    <property type="match status" value="1"/>
</dbReference>
<accession>A0A0F4NL80</accession>
<keyword evidence="4 7" id="KW-0574">Periplasm</keyword>
<evidence type="ECO:0000256" key="7">
    <source>
        <dbReference type="RuleBase" id="RU364038"/>
    </source>
</evidence>
<dbReference type="SUPFAM" id="SSF54423">
    <property type="entry name" value="DsbC/DsbG N-terminal domain-like"/>
    <property type="match status" value="1"/>
</dbReference>
<evidence type="ECO:0000313" key="11">
    <source>
        <dbReference type="Proteomes" id="UP000033673"/>
    </source>
</evidence>
<dbReference type="Pfam" id="PF13098">
    <property type="entry name" value="Thioredoxin_2"/>
    <property type="match status" value="1"/>
</dbReference>
<dbReference type="Gene3D" id="3.40.30.10">
    <property type="entry name" value="Glutaredoxin"/>
    <property type="match status" value="1"/>
</dbReference>
<evidence type="ECO:0000256" key="4">
    <source>
        <dbReference type="ARBA" id="ARBA00022764"/>
    </source>
</evidence>
<dbReference type="PANTHER" id="PTHR35272">
    <property type="entry name" value="THIOL:DISULFIDE INTERCHANGE PROTEIN DSBC-RELATED"/>
    <property type="match status" value="1"/>
</dbReference>
<protein>
    <recommendedName>
        <fullName evidence="7">Thiol:disulfide interchange protein</fullName>
    </recommendedName>
</protein>
<evidence type="ECO:0000256" key="2">
    <source>
        <dbReference type="ARBA" id="ARBA00009813"/>
    </source>
</evidence>
<dbReference type="InterPro" id="IPR012336">
    <property type="entry name" value="Thioredoxin-like_fold"/>
</dbReference>
<comment type="caution">
    <text evidence="10">The sequence shown here is derived from an EMBL/GenBank/DDBJ whole genome shotgun (WGS) entry which is preliminary data.</text>
</comment>
<evidence type="ECO:0000259" key="8">
    <source>
        <dbReference type="Pfam" id="PF10411"/>
    </source>
</evidence>
<comment type="function">
    <text evidence="7">Required for disulfide bond formation in some periplasmic proteins. Acts by transferring its disulfide bond to other proteins and is reduced in the process.</text>
</comment>
<keyword evidence="6 7" id="KW-0676">Redox-active center</keyword>
<dbReference type="Proteomes" id="UP000033673">
    <property type="component" value="Unassembled WGS sequence"/>
</dbReference>
<sequence>MSVLRRLPLIALPVLLAACGAENAASTETARQDQQDDQVVVSEAGALTGEAKMYAEKFSKLGVKVISVKPSDIDGLMEVQTSGGVLFVSPKGDYFLAGTLYHLKDDGSYEDVLAKRQAPLNAAKIEAFSDSMIEFKAPEEKYVVTVFTDITCSYCVKLHGQMQEYNDLGITVRYMAYPRQGATGMIADQMAAIWASDDPQTAMHNSKLKRELPEIGDDFTKFQEIIKQHYILGRELGINGTPAIFLPSGEMVGGYVPPEQLAQRLAQAQ</sequence>
<dbReference type="SUPFAM" id="SSF52833">
    <property type="entry name" value="Thioredoxin-like"/>
    <property type="match status" value="1"/>
</dbReference>
<dbReference type="InterPro" id="IPR033954">
    <property type="entry name" value="DiS-bond_Isoase_DsbC/G"/>
</dbReference>
<evidence type="ECO:0000256" key="3">
    <source>
        <dbReference type="ARBA" id="ARBA00022729"/>
    </source>
</evidence>
<dbReference type="InterPro" id="IPR036249">
    <property type="entry name" value="Thioredoxin-like_sf"/>
</dbReference>
<evidence type="ECO:0000256" key="6">
    <source>
        <dbReference type="ARBA" id="ARBA00023284"/>
    </source>
</evidence>
<dbReference type="GO" id="GO:0042597">
    <property type="term" value="C:periplasmic space"/>
    <property type="evidence" value="ECO:0007669"/>
    <property type="project" value="UniProtKB-SubCell"/>
</dbReference>
<dbReference type="InterPro" id="IPR051470">
    <property type="entry name" value="Thiol:disulfide_interchange"/>
</dbReference>
<feature type="domain" description="Thioredoxin-like fold" evidence="9">
    <location>
        <begin position="137"/>
        <end position="265"/>
    </location>
</feature>
<feature type="domain" description="Disulphide bond isomerase DsbC/G N-terminal" evidence="8">
    <location>
        <begin position="57"/>
        <end position="105"/>
    </location>
</feature>
<keyword evidence="11" id="KW-1185">Reference proteome</keyword>
<reference evidence="10 11" key="1">
    <citation type="journal article" date="2015" name="BMC Genomics">
        <title>Genome mining reveals unlocked bioactive potential of marine Gram-negative bacteria.</title>
        <authorList>
            <person name="Machado H."/>
            <person name="Sonnenschein E.C."/>
            <person name="Melchiorsen J."/>
            <person name="Gram L."/>
        </authorList>
    </citation>
    <scope>NUCLEOTIDE SEQUENCE [LARGE SCALE GENOMIC DNA]</scope>
    <source>
        <strain evidence="10 11">S2757</strain>
    </source>
</reference>
<dbReference type="STRING" id="579748.TW81_07545"/>
<feature type="signal peptide" evidence="7">
    <location>
        <begin position="1"/>
        <end position="24"/>
    </location>
</feature>
<dbReference type="InterPro" id="IPR018950">
    <property type="entry name" value="DiS-bond_isomerase_DsbC/G_N"/>
</dbReference>
<dbReference type="Gene3D" id="3.10.450.70">
    <property type="entry name" value="Disulphide bond isomerase, DsbC/G, N-terminal"/>
    <property type="match status" value="1"/>
</dbReference>
<evidence type="ECO:0000256" key="1">
    <source>
        <dbReference type="ARBA" id="ARBA00004418"/>
    </source>
</evidence>
<proteinExistence type="inferred from homology"/>
<dbReference type="PROSITE" id="PS51257">
    <property type="entry name" value="PROKAR_LIPOPROTEIN"/>
    <property type="match status" value="1"/>
</dbReference>
<feature type="chain" id="PRO_5010004928" description="Thiol:disulfide interchange protein" evidence="7">
    <location>
        <begin position="25"/>
        <end position="269"/>
    </location>
</feature>
<comment type="subcellular location">
    <subcellularLocation>
        <location evidence="1 7">Periplasm</location>
    </subcellularLocation>
</comment>
<dbReference type="InterPro" id="IPR009094">
    <property type="entry name" value="DiS-bond_isomerase_DsbC/G_N_sf"/>
</dbReference>
<evidence type="ECO:0000256" key="5">
    <source>
        <dbReference type="ARBA" id="ARBA00023157"/>
    </source>
</evidence>
<dbReference type="AlphaFoldDB" id="A0A0F4NL80"/>
<keyword evidence="5" id="KW-1015">Disulfide bond</keyword>
<keyword evidence="3 7" id="KW-0732">Signal</keyword>
<evidence type="ECO:0000313" key="10">
    <source>
        <dbReference type="EMBL" id="KJY83624.1"/>
    </source>
</evidence>
<organism evidence="10 11">
    <name type="scientific">Vibrio galatheae</name>
    <dbReference type="NCBI Taxonomy" id="579748"/>
    <lineage>
        <taxon>Bacteria</taxon>
        <taxon>Pseudomonadati</taxon>
        <taxon>Pseudomonadota</taxon>
        <taxon>Gammaproteobacteria</taxon>
        <taxon>Vibrionales</taxon>
        <taxon>Vibrionaceae</taxon>
        <taxon>Vibrio</taxon>
    </lineage>
</organism>
<evidence type="ECO:0000259" key="9">
    <source>
        <dbReference type="Pfam" id="PF13098"/>
    </source>
</evidence>
<dbReference type="CDD" id="cd03020">
    <property type="entry name" value="DsbA_DsbC_DsbG"/>
    <property type="match status" value="1"/>
</dbReference>
<dbReference type="OrthoDB" id="12976at2"/>
<dbReference type="PATRIC" id="fig|579748.3.peg.1550"/>
<gene>
    <name evidence="10" type="ORF">TW81_07545</name>
</gene>
<dbReference type="Pfam" id="PF10411">
    <property type="entry name" value="DsbC_N"/>
    <property type="match status" value="1"/>
</dbReference>
<comment type="similarity">
    <text evidence="2 7">Belongs to the thioredoxin family. DsbC subfamily.</text>
</comment>
<name>A0A0F4NL80_9VIBR</name>